<dbReference type="EMBL" id="CP054536">
    <property type="protein sequence ID" value="QSL65194.1"/>
    <property type="molecule type" value="Genomic_DNA"/>
</dbReference>
<gene>
    <name evidence="1" type="ORF">MERGE_002499</name>
</gene>
<dbReference type="OrthoDB" id="5382092at2759"/>
<dbReference type="Proteomes" id="UP000663699">
    <property type="component" value="Chromosome 5"/>
</dbReference>
<name>A0A899FY20_9ASCO</name>
<organism evidence="1 2">
    <name type="scientific">Pneumocystis wakefieldiae</name>
    <dbReference type="NCBI Taxonomy" id="38082"/>
    <lineage>
        <taxon>Eukaryota</taxon>
        <taxon>Fungi</taxon>
        <taxon>Dikarya</taxon>
        <taxon>Ascomycota</taxon>
        <taxon>Taphrinomycotina</taxon>
        <taxon>Pneumocystomycetes</taxon>
        <taxon>Pneumocystaceae</taxon>
        <taxon>Pneumocystis</taxon>
    </lineage>
</organism>
<evidence type="ECO:0000313" key="1">
    <source>
        <dbReference type="EMBL" id="QSL65194.1"/>
    </source>
</evidence>
<keyword evidence="2" id="KW-1185">Reference proteome</keyword>
<proteinExistence type="predicted"/>
<evidence type="ECO:0000313" key="2">
    <source>
        <dbReference type="Proteomes" id="UP000663699"/>
    </source>
</evidence>
<reference evidence="1" key="1">
    <citation type="submission" date="2020-06" db="EMBL/GenBank/DDBJ databases">
        <title>Genomes of multiple members of Pneumocystis genus reveal paths to human pathogen Pneumocystis jirovecii.</title>
        <authorList>
            <person name="Cisse O.H."/>
            <person name="Ma L."/>
            <person name="Dekker J."/>
            <person name="Khil P."/>
            <person name="Jo J."/>
            <person name="Brenchley J."/>
            <person name="Blair R."/>
            <person name="Pahar B."/>
            <person name="Chabe M."/>
            <person name="Van Rompay K.A."/>
            <person name="Keesler R."/>
            <person name="Sukura A."/>
            <person name="Hirsch V."/>
            <person name="Kutty G."/>
            <person name="Liu Y."/>
            <person name="Peng L."/>
            <person name="Chen J."/>
            <person name="Song J."/>
            <person name="Weissenbacher-Lang C."/>
            <person name="Xu J."/>
            <person name="Upham N.S."/>
            <person name="Stajich J.E."/>
            <person name="Cuomo C.A."/>
            <person name="Cushion M.T."/>
            <person name="Kovacs J.A."/>
        </authorList>
    </citation>
    <scope>NUCLEOTIDE SEQUENCE</scope>
    <source>
        <strain evidence="1">2A</strain>
    </source>
</reference>
<accession>A0A899FY20</accession>
<protein>
    <submittedName>
        <fullName evidence="1">Uncharacterized protein</fullName>
    </submittedName>
</protein>
<dbReference type="AlphaFoldDB" id="A0A899FY20"/>
<sequence length="154" mass="17927">MKSFSFFKYIVQRVQNVLWKISTKTTKYEEDIPLKKLSKKIAVPDTSSIKMPYCSTKVRKVCTFGLFGTSDSSQHQSNAETPIVEYSCSFKKKTYNKFKVILPAWKNNLDFNTIGLKHPVCEPLTSTDFCSRSIMQQLETHNYRSHTFQLFRCI</sequence>